<name>A0A255Y7W2_9SPHN</name>
<gene>
    <name evidence="2" type="ORF">CHU93_13765</name>
</gene>
<organism evidence="2 3">
    <name type="scientific">Sandarakinorhabdus cyanobacteriorum</name>
    <dbReference type="NCBI Taxonomy" id="1981098"/>
    <lineage>
        <taxon>Bacteria</taxon>
        <taxon>Pseudomonadati</taxon>
        <taxon>Pseudomonadota</taxon>
        <taxon>Alphaproteobacteria</taxon>
        <taxon>Sphingomonadales</taxon>
        <taxon>Sphingosinicellaceae</taxon>
        <taxon>Sandarakinorhabdus</taxon>
    </lineage>
</organism>
<proteinExistence type="predicted"/>
<dbReference type="InterPro" id="IPR018640">
    <property type="entry name" value="DUF2063"/>
</dbReference>
<evidence type="ECO:0000313" key="3">
    <source>
        <dbReference type="Proteomes" id="UP000216991"/>
    </source>
</evidence>
<dbReference type="Proteomes" id="UP000216991">
    <property type="component" value="Unassembled WGS sequence"/>
</dbReference>
<dbReference type="EMBL" id="NOXT01000122">
    <property type="protein sequence ID" value="OYQ25319.1"/>
    <property type="molecule type" value="Genomic_DNA"/>
</dbReference>
<evidence type="ECO:0000313" key="2">
    <source>
        <dbReference type="EMBL" id="OYQ25319.1"/>
    </source>
</evidence>
<protein>
    <recommendedName>
        <fullName evidence="1">Putative DNA-binding domain-containing protein</fullName>
    </recommendedName>
</protein>
<dbReference type="OrthoDB" id="4146344at2"/>
<accession>A0A255Y7W2</accession>
<feature type="domain" description="Putative DNA-binding" evidence="1">
    <location>
        <begin position="14"/>
        <end position="92"/>
    </location>
</feature>
<comment type="caution">
    <text evidence="2">The sequence shown here is derived from an EMBL/GenBank/DDBJ whole genome shotgun (WGS) entry which is preliminary data.</text>
</comment>
<keyword evidence="3" id="KW-1185">Reference proteome</keyword>
<dbReference type="RefSeq" id="WP_094474745.1">
    <property type="nucleotide sequence ID" value="NZ_NOXT01000122.1"/>
</dbReference>
<reference evidence="2 3" key="1">
    <citation type="submission" date="2017-07" db="EMBL/GenBank/DDBJ databases">
        <title>Sandarakinorhabdus cyanobacteriorum sp. nov., a novel bacterium isolated from cyanobacterial aggregates in a eutrophic lake.</title>
        <authorList>
            <person name="Cai H."/>
        </authorList>
    </citation>
    <scope>NUCLEOTIDE SEQUENCE [LARGE SCALE GENOMIC DNA]</scope>
    <source>
        <strain evidence="2 3">TH057</strain>
    </source>
</reference>
<sequence>MAVEGLSSPARFEAWFARLLAGDAVPLAPGLARAVAVHANNAMAAATAALASNFPVLLALMGEAAFADLAQRHARRCPPADPRLCLYGRGLDETLVQALPAGDWPWLPDMARLEQAVVGALFAADPPRRPRRLDPARCWPLAPATRWVWSAAPIASLWQAHQPGAAWPDEFPAAGELALISRRDGQCLITALPAAALPLLEALKRRTPLAQLPADGLPHLPAIAAAGALVPAVGDG</sequence>
<dbReference type="AlphaFoldDB" id="A0A255Y7W2"/>
<dbReference type="Pfam" id="PF09836">
    <property type="entry name" value="DUF2063"/>
    <property type="match status" value="1"/>
</dbReference>
<evidence type="ECO:0000259" key="1">
    <source>
        <dbReference type="Pfam" id="PF09836"/>
    </source>
</evidence>